<dbReference type="Gene3D" id="3.90.420.10">
    <property type="entry name" value="Oxidoreductase, molybdopterin-binding domain"/>
    <property type="match status" value="1"/>
</dbReference>
<evidence type="ECO:0000256" key="1">
    <source>
        <dbReference type="SAM" id="SignalP"/>
    </source>
</evidence>
<organism evidence="2 3">
    <name type="scientific">Candidatus Rhodobacter oscarellae</name>
    <dbReference type="NCBI Taxonomy" id="1675527"/>
    <lineage>
        <taxon>Bacteria</taxon>
        <taxon>Pseudomonadati</taxon>
        <taxon>Pseudomonadota</taxon>
        <taxon>Alphaproteobacteria</taxon>
        <taxon>Rhodobacterales</taxon>
        <taxon>Rhodobacter group</taxon>
        <taxon>Rhodobacter</taxon>
    </lineage>
</organism>
<dbReference type="OrthoDB" id="9798763at2"/>
<feature type="signal peptide" evidence="1">
    <location>
        <begin position="1"/>
        <end position="19"/>
    </location>
</feature>
<keyword evidence="1" id="KW-0732">Signal</keyword>
<dbReference type="AlphaFoldDB" id="A0A0J9E2N8"/>
<protein>
    <recommendedName>
        <fullName evidence="4">Oxidoreductase molybdopterin-binding domain-containing protein</fullName>
    </recommendedName>
</protein>
<proteinExistence type="predicted"/>
<keyword evidence="3" id="KW-1185">Reference proteome</keyword>
<dbReference type="InterPro" id="IPR036374">
    <property type="entry name" value="OxRdtase_Mopterin-bd_sf"/>
</dbReference>
<dbReference type="Proteomes" id="UP000037178">
    <property type="component" value="Unassembled WGS sequence"/>
</dbReference>
<accession>A0A0J9E2N8</accession>
<feature type="chain" id="PRO_5005318322" description="Oxidoreductase molybdopterin-binding domain-containing protein" evidence="1">
    <location>
        <begin position="20"/>
        <end position="182"/>
    </location>
</feature>
<dbReference type="SUPFAM" id="SSF56524">
    <property type="entry name" value="Oxidoreductase molybdopterin-binding domain"/>
    <property type="match status" value="1"/>
</dbReference>
<dbReference type="STRING" id="1675527.AIOL_001963"/>
<evidence type="ECO:0000313" key="2">
    <source>
        <dbReference type="EMBL" id="KMW57005.1"/>
    </source>
</evidence>
<reference evidence="2 3" key="1">
    <citation type="submission" date="2015-06" db="EMBL/GenBank/DDBJ databases">
        <title>Draft genome sequence of an Alphaproteobacteria species associated to the Mediterranean sponge Oscarella lobularis.</title>
        <authorList>
            <person name="Jourda C."/>
            <person name="Santini S."/>
            <person name="Claverie J.-M."/>
        </authorList>
    </citation>
    <scope>NUCLEOTIDE SEQUENCE [LARGE SCALE GENOMIC DNA]</scope>
    <source>
        <strain evidence="2">IGS</strain>
    </source>
</reference>
<name>A0A0J9E2N8_9RHOB</name>
<dbReference type="PATRIC" id="fig|1675527.3.peg.2065"/>
<dbReference type="RefSeq" id="WP_049642801.1">
    <property type="nucleotide sequence ID" value="NZ_LFTY01000002.1"/>
</dbReference>
<comment type="caution">
    <text evidence="2">The sequence shown here is derived from an EMBL/GenBank/DDBJ whole genome shotgun (WGS) entry which is preliminary data.</text>
</comment>
<evidence type="ECO:0000313" key="3">
    <source>
        <dbReference type="Proteomes" id="UP000037178"/>
    </source>
</evidence>
<sequence>MRLVLSTFLSLGLAATAFAAELAAPQGRVLLTVAGDLPAGNTDPLKPEAVNVSGFLGIEYDKAVAFDDAMLSGLSQHEIAAKLLDTGREVTYSGPRLSDVLAAAGAEGKLASPTALDGYSAELSWDTIKQHEPILATHADGRPLEIGKLGPAMIVFPVIDDKEAYAEFSAMEVFATFYIGIE</sequence>
<gene>
    <name evidence="2" type="ORF">AIOL_001963</name>
</gene>
<evidence type="ECO:0008006" key="4">
    <source>
        <dbReference type="Google" id="ProtNLM"/>
    </source>
</evidence>
<dbReference type="EMBL" id="LFTY01000002">
    <property type="protein sequence ID" value="KMW57005.1"/>
    <property type="molecule type" value="Genomic_DNA"/>
</dbReference>